<dbReference type="Pfam" id="PF17313">
    <property type="entry name" value="DUF5359"/>
    <property type="match status" value="1"/>
</dbReference>
<accession>A0A5R9F0K6</accession>
<dbReference type="InterPro" id="IPR035281">
    <property type="entry name" value="DUF5359"/>
</dbReference>
<protein>
    <recommendedName>
        <fullName evidence="4">YpfB family protein</fullName>
    </recommendedName>
</protein>
<evidence type="ECO:0000313" key="3">
    <source>
        <dbReference type="Proteomes" id="UP000308230"/>
    </source>
</evidence>
<dbReference type="AlphaFoldDB" id="A0A5R9F0K6"/>
<evidence type="ECO:0008006" key="4">
    <source>
        <dbReference type="Google" id="ProtNLM"/>
    </source>
</evidence>
<keyword evidence="1" id="KW-0812">Transmembrane</keyword>
<keyword evidence="3" id="KW-1185">Reference proteome</keyword>
<organism evidence="2 3">
    <name type="scientific">Exobacillus caeni</name>
    <dbReference type="NCBI Taxonomy" id="2574798"/>
    <lineage>
        <taxon>Bacteria</taxon>
        <taxon>Bacillati</taxon>
        <taxon>Bacillota</taxon>
        <taxon>Bacilli</taxon>
        <taxon>Bacillales</taxon>
        <taxon>Guptibacillaceae</taxon>
        <taxon>Exobacillus</taxon>
    </lineage>
</organism>
<evidence type="ECO:0000256" key="1">
    <source>
        <dbReference type="SAM" id="Phobius"/>
    </source>
</evidence>
<reference evidence="2 3" key="1">
    <citation type="submission" date="2019-04" db="EMBL/GenBank/DDBJ databases">
        <title>Bacillus caeni sp. nov., a bacterium isolated from mangrove sediment.</title>
        <authorList>
            <person name="Huang H."/>
            <person name="Mo K."/>
            <person name="Hu Y."/>
        </authorList>
    </citation>
    <scope>NUCLEOTIDE SEQUENCE [LARGE SCALE GENOMIC DNA]</scope>
    <source>
        <strain evidence="2 3">HB172195</strain>
    </source>
</reference>
<dbReference type="RefSeq" id="WP_138128376.1">
    <property type="nucleotide sequence ID" value="NZ_SWLG01000015.1"/>
</dbReference>
<sequence>MKKVESLIIKLLWIHFAFLVIAQFLLSYDAWEAKLNKTIYYEGVYNLKQSEPLETIDPTP</sequence>
<proteinExistence type="predicted"/>
<keyword evidence="1" id="KW-0472">Membrane</keyword>
<feature type="transmembrane region" description="Helical" evidence="1">
    <location>
        <begin position="7"/>
        <end position="26"/>
    </location>
</feature>
<dbReference type="EMBL" id="SWLG01000015">
    <property type="protein sequence ID" value="TLS35940.1"/>
    <property type="molecule type" value="Genomic_DNA"/>
</dbReference>
<dbReference type="OrthoDB" id="2697487at2"/>
<keyword evidence="1" id="KW-1133">Transmembrane helix</keyword>
<name>A0A5R9F0K6_9BACL</name>
<evidence type="ECO:0000313" key="2">
    <source>
        <dbReference type="EMBL" id="TLS35940.1"/>
    </source>
</evidence>
<dbReference type="Proteomes" id="UP000308230">
    <property type="component" value="Unassembled WGS sequence"/>
</dbReference>
<gene>
    <name evidence="2" type="ORF">FCL54_18275</name>
</gene>
<comment type="caution">
    <text evidence="2">The sequence shown here is derived from an EMBL/GenBank/DDBJ whole genome shotgun (WGS) entry which is preliminary data.</text>
</comment>